<proteinExistence type="predicted"/>
<comment type="caution">
    <text evidence="2">The sequence shown here is derived from an EMBL/GenBank/DDBJ whole genome shotgun (WGS) entry which is preliminary data.</text>
</comment>
<dbReference type="EMBL" id="BMAT01006731">
    <property type="protein sequence ID" value="GFS18716.1"/>
    <property type="molecule type" value="Genomic_DNA"/>
</dbReference>
<evidence type="ECO:0000256" key="1">
    <source>
        <dbReference type="SAM" id="MobiDB-lite"/>
    </source>
</evidence>
<evidence type="ECO:0000313" key="3">
    <source>
        <dbReference type="Proteomes" id="UP000762676"/>
    </source>
</evidence>
<evidence type="ECO:0000313" key="2">
    <source>
        <dbReference type="EMBL" id="GFS18716.1"/>
    </source>
</evidence>
<keyword evidence="3" id="KW-1185">Reference proteome</keyword>
<feature type="compositionally biased region" description="Basic and acidic residues" evidence="1">
    <location>
        <begin position="10"/>
        <end position="27"/>
    </location>
</feature>
<dbReference type="Proteomes" id="UP000762676">
    <property type="component" value="Unassembled WGS sequence"/>
</dbReference>
<name>A0AAV4JBG4_9GAST</name>
<dbReference type="AlphaFoldDB" id="A0AAV4JBG4"/>
<accession>A0AAV4JBG4</accession>
<sequence length="101" mass="10966">MNGVATNRHPLQESKKSFSRREIREEDNATGIASKAEGAVKTGTSAVTKSWAETGRGRAARSSRAHHLLALFDVNRQDQAELNSTSASLQQHTGRSRFSAS</sequence>
<feature type="region of interest" description="Disordered" evidence="1">
    <location>
        <begin position="1"/>
        <end position="59"/>
    </location>
</feature>
<protein>
    <submittedName>
        <fullName evidence="2">Uncharacterized protein</fullName>
    </submittedName>
</protein>
<gene>
    <name evidence="2" type="ORF">ElyMa_003269800</name>
</gene>
<reference evidence="2 3" key="1">
    <citation type="journal article" date="2021" name="Elife">
        <title>Chloroplast acquisition without the gene transfer in kleptoplastic sea slugs, Plakobranchus ocellatus.</title>
        <authorList>
            <person name="Maeda T."/>
            <person name="Takahashi S."/>
            <person name="Yoshida T."/>
            <person name="Shimamura S."/>
            <person name="Takaki Y."/>
            <person name="Nagai Y."/>
            <person name="Toyoda A."/>
            <person name="Suzuki Y."/>
            <person name="Arimoto A."/>
            <person name="Ishii H."/>
            <person name="Satoh N."/>
            <person name="Nishiyama T."/>
            <person name="Hasebe M."/>
            <person name="Maruyama T."/>
            <person name="Minagawa J."/>
            <person name="Obokata J."/>
            <person name="Shigenobu S."/>
        </authorList>
    </citation>
    <scope>NUCLEOTIDE SEQUENCE [LARGE SCALE GENOMIC DNA]</scope>
</reference>
<organism evidence="2 3">
    <name type="scientific">Elysia marginata</name>
    <dbReference type="NCBI Taxonomy" id="1093978"/>
    <lineage>
        <taxon>Eukaryota</taxon>
        <taxon>Metazoa</taxon>
        <taxon>Spiralia</taxon>
        <taxon>Lophotrochozoa</taxon>
        <taxon>Mollusca</taxon>
        <taxon>Gastropoda</taxon>
        <taxon>Heterobranchia</taxon>
        <taxon>Euthyneura</taxon>
        <taxon>Panpulmonata</taxon>
        <taxon>Sacoglossa</taxon>
        <taxon>Placobranchoidea</taxon>
        <taxon>Plakobranchidae</taxon>
        <taxon>Elysia</taxon>
    </lineage>
</organism>